<keyword evidence="1" id="KW-1133">Transmembrane helix</keyword>
<accession>A0A182QE52</accession>
<feature type="transmembrane region" description="Helical" evidence="1">
    <location>
        <begin position="70"/>
        <end position="100"/>
    </location>
</feature>
<proteinExistence type="predicted"/>
<keyword evidence="3" id="KW-1185">Reference proteome</keyword>
<dbReference type="EMBL" id="AXCN02000703">
    <property type="status" value="NOT_ANNOTATED_CDS"/>
    <property type="molecule type" value="Genomic_DNA"/>
</dbReference>
<keyword evidence="1" id="KW-0812">Transmembrane</keyword>
<evidence type="ECO:0000313" key="3">
    <source>
        <dbReference type="Proteomes" id="UP000075886"/>
    </source>
</evidence>
<evidence type="ECO:0000256" key="1">
    <source>
        <dbReference type="SAM" id="Phobius"/>
    </source>
</evidence>
<name>A0A182QE52_9DIPT</name>
<protein>
    <submittedName>
        <fullName evidence="2">Uncharacterized protein</fullName>
    </submittedName>
</protein>
<dbReference type="Proteomes" id="UP000075886">
    <property type="component" value="Unassembled WGS sequence"/>
</dbReference>
<dbReference type="EnsemblMetazoa" id="AFAF008320-RA">
    <property type="protein sequence ID" value="AFAF008320-PA"/>
    <property type="gene ID" value="AFAF008320"/>
</dbReference>
<evidence type="ECO:0000313" key="2">
    <source>
        <dbReference type="EnsemblMetazoa" id="AFAF008320-PA"/>
    </source>
</evidence>
<keyword evidence="1" id="KW-0472">Membrane</keyword>
<dbReference type="VEuPathDB" id="VectorBase:AFAF008320"/>
<feature type="transmembrane region" description="Helical" evidence="1">
    <location>
        <begin position="24"/>
        <end position="50"/>
    </location>
</feature>
<reference evidence="2" key="2">
    <citation type="submission" date="2020-05" db="UniProtKB">
        <authorList>
            <consortium name="EnsemblMetazoa"/>
        </authorList>
    </citation>
    <scope>IDENTIFICATION</scope>
    <source>
        <strain evidence="2">FAR1</strain>
    </source>
</reference>
<dbReference type="EMBL" id="AXCN02000702">
    <property type="status" value="NOT_ANNOTATED_CDS"/>
    <property type="molecule type" value="Genomic_DNA"/>
</dbReference>
<dbReference type="AlphaFoldDB" id="A0A182QE52"/>
<organism evidence="2 3">
    <name type="scientific">Anopheles farauti</name>
    <dbReference type="NCBI Taxonomy" id="69004"/>
    <lineage>
        <taxon>Eukaryota</taxon>
        <taxon>Metazoa</taxon>
        <taxon>Ecdysozoa</taxon>
        <taxon>Arthropoda</taxon>
        <taxon>Hexapoda</taxon>
        <taxon>Insecta</taxon>
        <taxon>Pterygota</taxon>
        <taxon>Neoptera</taxon>
        <taxon>Endopterygota</taxon>
        <taxon>Diptera</taxon>
        <taxon>Nematocera</taxon>
        <taxon>Culicoidea</taxon>
        <taxon>Culicidae</taxon>
        <taxon>Anophelinae</taxon>
        <taxon>Anopheles</taxon>
    </lineage>
</organism>
<sequence>MVILRHIIKGGFFKQGEQSIDSRAILLFLLLLLLLLFFATLLLGCPWAGLGVNFVHRRTLGGDCEKIESVVIAGGGGCVVIIGPWKLTIVLAAVLGAMVLRTVVDIICGRQKPIPMPADAMGKLCYLIGRFFAISIHQHFLPQQQSSARWIESGRERKEVVLRVVSSSFHHIGNFRQVHTVAVIMPQEDRRITIDHSDHSVGSLSEHNRQRLAVCEPCLQWLPPLGMSHSCWEAWLVHKKANGGH</sequence>
<reference evidence="3" key="1">
    <citation type="submission" date="2014-01" db="EMBL/GenBank/DDBJ databases">
        <title>The Genome Sequence of Anopheles farauti FAR1 (V2).</title>
        <authorList>
            <consortium name="The Broad Institute Genomics Platform"/>
            <person name="Neafsey D.E."/>
            <person name="Besansky N."/>
            <person name="Howell P."/>
            <person name="Walton C."/>
            <person name="Young S.K."/>
            <person name="Zeng Q."/>
            <person name="Gargeya S."/>
            <person name="Fitzgerald M."/>
            <person name="Haas B."/>
            <person name="Abouelleil A."/>
            <person name="Allen A.W."/>
            <person name="Alvarado L."/>
            <person name="Arachchi H.M."/>
            <person name="Berlin A.M."/>
            <person name="Chapman S.B."/>
            <person name="Gainer-Dewar J."/>
            <person name="Goldberg J."/>
            <person name="Griggs A."/>
            <person name="Gujja S."/>
            <person name="Hansen M."/>
            <person name="Howarth C."/>
            <person name="Imamovic A."/>
            <person name="Ireland A."/>
            <person name="Larimer J."/>
            <person name="McCowan C."/>
            <person name="Murphy C."/>
            <person name="Pearson M."/>
            <person name="Poon T.W."/>
            <person name="Priest M."/>
            <person name="Roberts A."/>
            <person name="Saif S."/>
            <person name="Shea T."/>
            <person name="Sisk P."/>
            <person name="Sykes S."/>
            <person name="Wortman J."/>
            <person name="Nusbaum C."/>
            <person name="Birren B."/>
        </authorList>
    </citation>
    <scope>NUCLEOTIDE SEQUENCE [LARGE SCALE GENOMIC DNA]</scope>
    <source>
        <strain evidence="3">FAR1</strain>
    </source>
</reference>